<dbReference type="GO" id="GO:0019079">
    <property type="term" value="P:viral genome replication"/>
    <property type="evidence" value="ECO:0007669"/>
    <property type="project" value="InterPro"/>
</dbReference>
<dbReference type="Pfam" id="PF01057">
    <property type="entry name" value="Parvo_NS1"/>
    <property type="match status" value="1"/>
</dbReference>
<keyword evidence="2" id="KW-1048">Host nucleus</keyword>
<dbReference type="InterPro" id="IPR001257">
    <property type="entry name" value="Parvovirus_NS1_helicase"/>
</dbReference>
<dbReference type="PROSITE" id="PS51206">
    <property type="entry name" value="SF3_HELICASE_1"/>
    <property type="match status" value="1"/>
</dbReference>
<dbReference type="InterPro" id="IPR014015">
    <property type="entry name" value="Helicase_SF3_DNA-vir"/>
</dbReference>
<dbReference type="GO" id="GO:0006260">
    <property type="term" value="P:DNA replication"/>
    <property type="evidence" value="ECO:0007669"/>
    <property type="project" value="UniProtKB-KW"/>
</dbReference>
<evidence type="ECO:0000259" key="7">
    <source>
        <dbReference type="PROSITE" id="PS51206"/>
    </source>
</evidence>
<evidence type="ECO:0000313" key="8">
    <source>
        <dbReference type="EMBL" id="QRQ90270.1"/>
    </source>
</evidence>
<organism evidence="8">
    <name type="scientific">Parvoviridae sp</name>
    <dbReference type="NCBI Taxonomy" id="1940570"/>
    <lineage>
        <taxon>Viruses</taxon>
        <taxon>Monodnaviria</taxon>
        <taxon>Shotokuvirae</taxon>
        <taxon>Cossaviricota</taxon>
        <taxon>Quintoviricetes</taxon>
        <taxon>Piccovirales</taxon>
        <taxon>Parvoviridae</taxon>
    </lineage>
</organism>
<dbReference type="GO" id="GO:0042025">
    <property type="term" value="C:host cell nucleus"/>
    <property type="evidence" value="ECO:0007669"/>
    <property type="project" value="UniProtKB-SubCell"/>
</dbReference>
<keyword evidence="4" id="KW-0547">Nucleotide-binding</keyword>
<evidence type="ECO:0000256" key="1">
    <source>
        <dbReference type="ARBA" id="ARBA00004147"/>
    </source>
</evidence>
<feature type="compositionally biased region" description="Low complexity" evidence="6">
    <location>
        <begin position="1"/>
        <end position="13"/>
    </location>
</feature>
<sequence>MTNQNLPLKNLELNENDFLEESDESSTDNNRRYDVFGDNTYRNPQSVFNELMANEPEILDEIPGIDGRDADGGRDCGGVGIIEGPIQTNGKLLSAAQRNYIGSLANRSFAAAQTSNGIILQDVILCGTNERAIECAAFIKRHTDSYLRSLLLISSHDNHVHVIHDCGSFARNGSCRCKWKKETAGQEGYEFRRRLQRQRRRGIRELNLSDWERIFLYFLTEGRRQEASYINGKIQTIPDEARNLAEQRLTRPRRQESELAGHEEADLEGDPDDLRRLFKNGISSTKDGGSIDQLSRGTKRKREEDKTVFSGLLSILQRFPITPPENIVDHPVYLNSDMARFRGNNCKVQDALDVFSKKLLPWSLQDYWNEIYSKPDCNPIFSAGHTKFSDYYYDIEDSLDVLNKLLMYQFNNDEDLVYSFLETLYNVVERKIPKLNALLIHSPPSAGKNFFFDALFNYCLEYGQLSRANRNERFAYMDAYGKRIILFNEPNYESAETDMLKMITAGDAYKVRIKGKKDAAVYKTPIIFLTNNHINLMSNPAFKDRVVQYTWKTAPFLKDCHKYPNPLCIYHMFKNAGFIKV</sequence>
<accession>A0A893A7N3</accession>
<protein>
    <submittedName>
        <fullName evidence="8">Nonstructural protein</fullName>
    </submittedName>
</protein>
<keyword evidence="5" id="KW-0067">ATP-binding</keyword>
<dbReference type="Gene3D" id="3.40.50.300">
    <property type="entry name" value="P-loop containing nucleotide triphosphate hydrolases"/>
    <property type="match status" value="1"/>
</dbReference>
<dbReference type="InterPro" id="IPR027417">
    <property type="entry name" value="P-loop_NTPase"/>
</dbReference>
<dbReference type="EMBL" id="MW348571">
    <property type="protein sequence ID" value="QRQ90270.1"/>
    <property type="molecule type" value="Genomic_DNA"/>
</dbReference>
<comment type="subcellular location">
    <subcellularLocation>
        <location evidence="1">Host nucleus</location>
    </subcellularLocation>
</comment>
<evidence type="ECO:0000256" key="6">
    <source>
        <dbReference type="SAM" id="MobiDB-lite"/>
    </source>
</evidence>
<proteinExistence type="predicted"/>
<evidence type="ECO:0000256" key="2">
    <source>
        <dbReference type="ARBA" id="ARBA00022562"/>
    </source>
</evidence>
<dbReference type="GO" id="GO:0005524">
    <property type="term" value="F:ATP binding"/>
    <property type="evidence" value="ECO:0007669"/>
    <property type="project" value="UniProtKB-KW"/>
</dbReference>
<evidence type="ECO:0000256" key="5">
    <source>
        <dbReference type="ARBA" id="ARBA00022840"/>
    </source>
</evidence>
<feature type="region of interest" description="Disordered" evidence="6">
    <location>
        <begin position="1"/>
        <end position="32"/>
    </location>
</feature>
<evidence type="ECO:0000256" key="4">
    <source>
        <dbReference type="ARBA" id="ARBA00022741"/>
    </source>
</evidence>
<feature type="region of interest" description="Disordered" evidence="6">
    <location>
        <begin position="249"/>
        <end position="272"/>
    </location>
</feature>
<name>A0A893A7N3_9VIRU</name>
<keyword evidence="3" id="KW-0235">DNA replication</keyword>
<evidence type="ECO:0000256" key="3">
    <source>
        <dbReference type="ARBA" id="ARBA00022705"/>
    </source>
</evidence>
<feature type="domain" description="SF3 helicase" evidence="7">
    <location>
        <begin position="415"/>
        <end position="569"/>
    </location>
</feature>
<feature type="compositionally biased region" description="Basic and acidic residues" evidence="6">
    <location>
        <begin position="249"/>
        <end position="264"/>
    </location>
</feature>
<reference evidence="8" key="1">
    <citation type="submission" date="2020-11" db="EMBL/GenBank/DDBJ databases">
        <title>Viral genomes from river ports along the Yangtze River in China.</title>
        <authorList>
            <person name="Lu J."/>
            <person name="Shen Q."/>
            <person name="Yang S."/>
            <person name="Zhang W."/>
        </authorList>
    </citation>
    <scope>NUCLEOTIDE SEQUENCE</scope>
    <source>
        <strain evidence="8">4zj-parvo-1</strain>
    </source>
</reference>
<dbReference type="SUPFAM" id="SSF52540">
    <property type="entry name" value="P-loop containing nucleoside triphosphate hydrolases"/>
    <property type="match status" value="1"/>
</dbReference>
<feature type="compositionally biased region" description="Acidic residues" evidence="6">
    <location>
        <begin position="14"/>
        <end position="26"/>
    </location>
</feature>